<dbReference type="AlphaFoldDB" id="A0A8J2SDF5"/>
<reference evidence="1" key="1">
    <citation type="submission" date="2021-11" db="EMBL/GenBank/DDBJ databases">
        <authorList>
            <consortium name="Genoscope - CEA"/>
            <person name="William W."/>
        </authorList>
    </citation>
    <scope>NUCLEOTIDE SEQUENCE</scope>
</reference>
<name>A0A8J2SDF5_9STRA</name>
<proteinExistence type="predicted"/>
<evidence type="ECO:0000313" key="2">
    <source>
        <dbReference type="Proteomes" id="UP000789595"/>
    </source>
</evidence>
<evidence type="ECO:0000313" key="1">
    <source>
        <dbReference type="EMBL" id="CAH0370628.1"/>
    </source>
</evidence>
<keyword evidence="2" id="KW-1185">Reference proteome</keyword>
<protein>
    <submittedName>
        <fullName evidence="1">Uncharacterized protein</fullName>
    </submittedName>
</protein>
<gene>
    <name evidence="1" type="ORF">PECAL_3P05240</name>
</gene>
<dbReference type="EMBL" id="CAKKNE010000003">
    <property type="protein sequence ID" value="CAH0370628.1"/>
    <property type="molecule type" value="Genomic_DNA"/>
</dbReference>
<comment type="caution">
    <text evidence="1">The sequence shown here is derived from an EMBL/GenBank/DDBJ whole genome shotgun (WGS) entry which is preliminary data.</text>
</comment>
<dbReference type="OrthoDB" id="405918at2759"/>
<accession>A0A8J2SDF5</accession>
<organism evidence="1 2">
    <name type="scientific">Pelagomonas calceolata</name>
    <dbReference type="NCBI Taxonomy" id="35677"/>
    <lineage>
        <taxon>Eukaryota</taxon>
        <taxon>Sar</taxon>
        <taxon>Stramenopiles</taxon>
        <taxon>Ochrophyta</taxon>
        <taxon>Pelagophyceae</taxon>
        <taxon>Pelagomonadales</taxon>
        <taxon>Pelagomonadaceae</taxon>
        <taxon>Pelagomonas</taxon>
    </lineage>
</organism>
<sequence>MRVLLLITTHLSLEHIAFLRKCWPPATHKSSLLREADVMVYISGHLTKNATRALAVAFPPVDRKVSYRRASKMPRVQGGNVMLRQTGAMLGLDTAEREGWWSGYDWVIRLNPDVIVRDDSFLRTQMARDDVDAVLANCNKGPIRPNGIRVMTDFTAWRPAKIPAGAFRLPAGHTTDCGGRDAWFKEQKCNAEKSATAAFERVIASGRYALLPNAKGPGPHCRVDGRFSSVIHDHAYADRCRADLARRVYALPAAKPTAKERQCARWRADHKVVPDYSWGTLPEHLQKRYKAYDCDSLVPPVPDAAPTDPTETVRRGWNRTAGSRYAFAADGVTFESAGGI</sequence>
<dbReference type="Proteomes" id="UP000789595">
    <property type="component" value="Unassembled WGS sequence"/>
</dbReference>